<dbReference type="InterPro" id="IPR013726">
    <property type="entry name" value="Mitofissin"/>
</dbReference>
<feature type="signal peptide" evidence="1">
    <location>
        <begin position="1"/>
        <end position="22"/>
    </location>
</feature>
<dbReference type="AlphaFoldDB" id="A0AAJ8JTX5"/>
<organism evidence="2 3">
    <name type="scientific">Cryptococcus depauperatus CBS 7841</name>
    <dbReference type="NCBI Taxonomy" id="1295531"/>
    <lineage>
        <taxon>Eukaryota</taxon>
        <taxon>Fungi</taxon>
        <taxon>Dikarya</taxon>
        <taxon>Basidiomycota</taxon>
        <taxon>Agaricomycotina</taxon>
        <taxon>Tremellomycetes</taxon>
        <taxon>Tremellales</taxon>
        <taxon>Cryptococcaceae</taxon>
        <taxon>Cryptococcus</taxon>
    </lineage>
</organism>
<feature type="chain" id="PRO_5042523232" description="DUF1748-domain-containing protein" evidence="1">
    <location>
        <begin position="23"/>
        <end position="78"/>
    </location>
</feature>
<evidence type="ECO:0000313" key="3">
    <source>
        <dbReference type="Proteomes" id="UP000094043"/>
    </source>
</evidence>
<protein>
    <recommendedName>
        <fullName evidence="4">DUF1748-domain-containing protein</fullName>
    </recommendedName>
</protein>
<accession>A0AAJ8JTX5</accession>
<dbReference type="Pfam" id="PF08520">
    <property type="entry name" value="Mitofissin"/>
    <property type="match status" value="1"/>
</dbReference>
<keyword evidence="3" id="KW-1185">Reference proteome</keyword>
<dbReference type="Proteomes" id="UP000094043">
    <property type="component" value="Chromosome 4"/>
</dbReference>
<dbReference type="RefSeq" id="XP_066068972.1">
    <property type="nucleotide sequence ID" value="XM_066212875.1"/>
</dbReference>
<dbReference type="PANTHER" id="PTHR28075:SF3">
    <property type="entry name" value="DUF1748-DOMAIN-CONTAINING PROTEIN"/>
    <property type="match status" value="1"/>
</dbReference>
<dbReference type="KEGG" id="cdep:91087685"/>
<gene>
    <name evidence="2" type="ORF">L203_103474</name>
</gene>
<keyword evidence="1" id="KW-0732">Signal</keyword>
<dbReference type="GO" id="GO:0005737">
    <property type="term" value="C:cytoplasm"/>
    <property type="evidence" value="ECO:0007669"/>
    <property type="project" value="TreeGrafter"/>
</dbReference>
<name>A0AAJ8JTX5_9TREE</name>
<reference evidence="2" key="3">
    <citation type="submission" date="2024-01" db="EMBL/GenBank/DDBJ databases">
        <authorList>
            <person name="Coelho M.A."/>
            <person name="David-Palma M."/>
            <person name="Shea T."/>
            <person name="Sun S."/>
            <person name="Cuomo C.A."/>
            <person name="Heitman J."/>
        </authorList>
    </citation>
    <scope>NUCLEOTIDE SEQUENCE</scope>
    <source>
        <strain evidence="2">CBS 7841</strain>
    </source>
</reference>
<evidence type="ECO:0008006" key="4">
    <source>
        <dbReference type="Google" id="ProtNLM"/>
    </source>
</evidence>
<sequence length="78" mass="8441">MFGFGRIGHILFDLVAISAVLAGVKKSTGYSVRTSIFTDTAIRSFLDSYLSVGETVFGIISGYARRRSAKAEHLALLL</sequence>
<reference evidence="2" key="2">
    <citation type="journal article" date="2022" name="Elife">
        <title>Obligate sexual reproduction of a homothallic fungus closely related to the Cryptococcus pathogenic species complex.</title>
        <authorList>
            <person name="Passer A.R."/>
            <person name="Clancey S.A."/>
            <person name="Shea T."/>
            <person name="David-Palma M."/>
            <person name="Averette A.F."/>
            <person name="Boekhout T."/>
            <person name="Porcel B.M."/>
            <person name="Nowrousian M."/>
            <person name="Cuomo C.A."/>
            <person name="Sun S."/>
            <person name="Heitman J."/>
            <person name="Coelho M.A."/>
        </authorList>
    </citation>
    <scope>NUCLEOTIDE SEQUENCE</scope>
    <source>
        <strain evidence="2">CBS 7841</strain>
    </source>
</reference>
<evidence type="ECO:0000313" key="2">
    <source>
        <dbReference type="EMBL" id="WVN88272.1"/>
    </source>
</evidence>
<dbReference type="PANTHER" id="PTHR28075">
    <property type="entry name" value="CHROMOSOME 16, WHOLE GENOME SHOTGUN SEQUENCE"/>
    <property type="match status" value="1"/>
</dbReference>
<evidence type="ECO:0000256" key="1">
    <source>
        <dbReference type="SAM" id="SignalP"/>
    </source>
</evidence>
<reference evidence="2" key="1">
    <citation type="submission" date="2016-06" db="EMBL/GenBank/DDBJ databases">
        <authorList>
            <person name="Cuomo C."/>
            <person name="Litvintseva A."/>
            <person name="Heitman J."/>
            <person name="Chen Y."/>
            <person name="Sun S."/>
            <person name="Springer D."/>
            <person name="Dromer F."/>
            <person name="Young S."/>
            <person name="Zeng Q."/>
            <person name="Chapman S."/>
            <person name="Gujja S."/>
            <person name="Saif S."/>
            <person name="Birren B."/>
        </authorList>
    </citation>
    <scope>NUCLEOTIDE SEQUENCE</scope>
    <source>
        <strain evidence="2">CBS 7841</strain>
    </source>
</reference>
<proteinExistence type="predicted"/>
<dbReference type="GeneID" id="91087685"/>
<dbReference type="EMBL" id="CP143787">
    <property type="protein sequence ID" value="WVN88272.1"/>
    <property type="molecule type" value="Genomic_DNA"/>
</dbReference>